<evidence type="ECO:0000313" key="2">
    <source>
        <dbReference type="EMBL" id="GMR45401.1"/>
    </source>
</evidence>
<protein>
    <submittedName>
        <fullName evidence="2">Uncharacterized protein</fullName>
    </submittedName>
</protein>
<keyword evidence="1" id="KW-0812">Transmembrane</keyword>
<feature type="non-terminal residue" evidence="2">
    <location>
        <position position="203"/>
    </location>
</feature>
<sequence>EYQYIEVLSEPSLQHMNLFKDRMQVQPNKALFFKQLCGDGKAAAFLFSGEKHQRSLINESCALSPISISMPERMAYKPFETFSRENLYNILTSRNFTTRRLIKKINGVILRMFEDEKISEKWSTRSVESLRHYMDDQDVNPTAEYHAMSLERLSIIFYLLLVGLGATIAVLAVEIVYFKLLHRHSLISNLRDRSSALIKKYSV</sequence>
<dbReference type="AlphaFoldDB" id="A0AAN5CJA3"/>
<keyword evidence="1" id="KW-0472">Membrane</keyword>
<dbReference type="EMBL" id="BTRK01000004">
    <property type="protein sequence ID" value="GMR45401.1"/>
    <property type="molecule type" value="Genomic_DNA"/>
</dbReference>
<evidence type="ECO:0000313" key="3">
    <source>
        <dbReference type="Proteomes" id="UP001328107"/>
    </source>
</evidence>
<comment type="caution">
    <text evidence="2">The sequence shown here is derived from an EMBL/GenBank/DDBJ whole genome shotgun (WGS) entry which is preliminary data.</text>
</comment>
<evidence type="ECO:0000256" key="1">
    <source>
        <dbReference type="SAM" id="Phobius"/>
    </source>
</evidence>
<accession>A0AAN5CJA3</accession>
<keyword evidence="3" id="KW-1185">Reference proteome</keyword>
<dbReference type="Proteomes" id="UP001328107">
    <property type="component" value="Unassembled WGS sequence"/>
</dbReference>
<keyword evidence="1" id="KW-1133">Transmembrane helix</keyword>
<reference evidence="3" key="1">
    <citation type="submission" date="2022-10" db="EMBL/GenBank/DDBJ databases">
        <title>Genome assembly of Pristionchus species.</title>
        <authorList>
            <person name="Yoshida K."/>
            <person name="Sommer R.J."/>
        </authorList>
    </citation>
    <scope>NUCLEOTIDE SEQUENCE [LARGE SCALE GENOMIC DNA]</scope>
    <source>
        <strain evidence="3">RS5460</strain>
    </source>
</reference>
<feature type="transmembrane region" description="Helical" evidence="1">
    <location>
        <begin position="155"/>
        <end position="178"/>
    </location>
</feature>
<feature type="non-terminal residue" evidence="2">
    <location>
        <position position="1"/>
    </location>
</feature>
<organism evidence="2 3">
    <name type="scientific">Pristionchus mayeri</name>
    <dbReference type="NCBI Taxonomy" id="1317129"/>
    <lineage>
        <taxon>Eukaryota</taxon>
        <taxon>Metazoa</taxon>
        <taxon>Ecdysozoa</taxon>
        <taxon>Nematoda</taxon>
        <taxon>Chromadorea</taxon>
        <taxon>Rhabditida</taxon>
        <taxon>Rhabditina</taxon>
        <taxon>Diplogasteromorpha</taxon>
        <taxon>Diplogasteroidea</taxon>
        <taxon>Neodiplogasteridae</taxon>
        <taxon>Pristionchus</taxon>
    </lineage>
</organism>
<proteinExistence type="predicted"/>
<name>A0AAN5CJA3_9BILA</name>
<gene>
    <name evidence="2" type="ORF">PMAYCL1PPCAC_15596</name>
</gene>